<reference evidence="2 3" key="1">
    <citation type="submission" date="2020-03" db="EMBL/GenBank/DDBJ databases">
        <title>Genomic Encyclopedia of Type Strains, Phase IV (KMG-IV): sequencing the most valuable type-strain genomes for metagenomic binning, comparative biology and taxonomic classification.</title>
        <authorList>
            <person name="Goeker M."/>
        </authorList>
    </citation>
    <scope>NUCLEOTIDE SEQUENCE [LARGE SCALE GENOMIC DNA]</scope>
    <source>
        <strain evidence="2 3">DSM 102865</strain>
    </source>
</reference>
<comment type="caution">
    <text evidence="2">The sequence shown here is derived from an EMBL/GenBank/DDBJ whole genome shotgun (WGS) entry which is preliminary data.</text>
</comment>
<dbReference type="PROSITE" id="PS50943">
    <property type="entry name" value="HTH_CROC1"/>
    <property type="match status" value="1"/>
</dbReference>
<dbReference type="CDD" id="cd00093">
    <property type="entry name" value="HTH_XRE"/>
    <property type="match status" value="1"/>
</dbReference>
<dbReference type="Proteomes" id="UP001179181">
    <property type="component" value="Unassembled WGS sequence"/>
</dbReference>
<dbReference type="GO" id="GO:0003677">
    <property type="term" value="F:DNA binding"/>
    <property type="evidence" value="ECO:0007669"/>
    <property type="project" value="UniProtKB-KW"/>
</dbReference>
<evidence type="ECO:0000313" key="2">
    <source>
        <dbReference type="EMBL" id="NIJ55671.1"/>
    </source>
</evidence>
<dbReference type="SUPFAM" id="SSF47413">
    <property type="entry name" value="lambda repressor-like DNA-binding domains"/>
    <property type="match status" value="1"/>
</dbReference>
<organism evidence="2 3">
    <name type="scientific">Dyadobacter arcticus</name>
    <dbReference type="NCBI Taxonomy" id="1078754"/>
    <lineage>
        <taxon>Bacteria</taxon>
        <taxon>Pseudomonadati</taxon>
        <taxon>Bacteroidota</taxon>
        <taxon>Cytophagia</taxon>
        <taxon>Cytophagales</taxon>
        <taxon>Spirosomataceae</taxon>
        <taxon>Dyadobacter</taxon>
    </lineage>
</organism>
<sequence>MNYHPSHQKLANQQSIQRLEAGKVNPSFFYLHEIATGLGVTMQDITQVSS</sequence>
<feature type="domain" description="HTH cro/C1-type" evidence="1">
    <location>
        <begin position="13"/>
        <end position="45"/>
    </location>
</feature>
<dbReference type="InterPro" id="IPR010982">
    <property type="entry name" value="Lambda_DNA-bd_dom_sf"/>
</dbReference>
<keyword evidence="2" id="KW-0238">DNA-binding</keyword>
<gene>
    <name evidence="2" type="ORF">FHS68_004860</name>
</gene>
<dbReference type="Gene3D" id="1.10.260.40">
    <property type="entry name" value="lambda repressor-like DNA-binding domains"/>
    <property type="match status" value="1"/>
</dbReference>
<dbReference type="InterPro" id="IPR001387">
    <property type="entry name" value="Cro/C1-type_HTH"/>
</dbReference>
<proteinExistence type="predicted"/>
<evidence type="ECO:0000259" key="1">
    <source>
        <dbReference type="PROSITE" id="PS50943"/>
    </source>
</evidence>
<dbReference type="Pfam" id="PF01381">
    <property type="entry name" value="HTH_3"/>
    <property type="match status" value="1"/>
</dbReference>
<accession>A0ABX0UXL8</accession>
<name>A0ABX0UXL8_9BACT</name>
<keyword evidence="3" id="KW-1185">Reference proteome</keyword>
<protein>
    <submittedName>
        <fullName evidence="2">DNA-binding XRE family transcriptional regulator</fullName>
    </submittedName>
</protein>
<dbReference type="EMBL" id="JAASQJ010000005">
    <property type="protein sequence ID" value="NIJ55671.1"/>
    <property type="molecule type" value="Genomic_DNA"/>
</dbReference>
<dbReference type="RefSeq" id="WP_167275804.1">
    <property type="nucleotide sequence ID" value="NZ_JAASQJ010000005.1"/>
</dbReference>
<evidence type="ECO:0000313" key="3">
    <source>
        <dbReference type="Proteomes" id="UP001179181"/>
    </source>
</evidence>